<reference evidence="2 3" key="1">
    <citation type="submission" date="2016-05" db="EMBL/GenBank/DDBJ databases">
        <title>A degradative enzymes factory behind the ericoid mycorrhizal symbiosis.</title>
        <authorList>
            <consortium name="DOE Joint Genome Institute"/>
            <person name="Martino E."/>
            <person name="Morin E."/>
            <person name="Grelet G."/>
            <person name="Kuo A."/>
            <person name="Kohler A."/>
            <person name="Daghino S."/>
            <person name="Barry K."/>
            <person name="Choi C."/>
            <person name="Cichocki N."/>
            <person name="Clum A."/>
            <person name="Copeland A."/>
            <person name="Hainaut M."/>
            <person name="Haridas S."/>
            <person name="Labutti K."/>
            <person name="Lindquist E."/>
            <person name="Lipzen A."/>
            <person name="Khouja H.-R."/>
            <person name="Murat C."/>
            <person name="Ohm R."/>
            <person name="Olson A."/>
            <person name="Spatafora J."/>
            <person name="Veneault-Fourrey C."/>
            <person name="Henrissat B."/>
            <person name="Grigoriev I."/>
            <person name="Martin F."/>
            <person name="Perotto S."/>
        </authorList>
    </citation>
    <scope>NUCLEOTIDE SEQUENCE [LARGE SCALE GENOMIC DNA]</scope>
    <source>
        <strain evidence="2 3">UAMH 7357</strain>
    </source>
</reference>
<gene>
    <name evidence="2" type="ORF">NA56DRAFT_706269</name>
</gene>
<evidence type="ECO:0000313" key="3">
    <source>
        <dbReference type="Proteomes" id="UP000235672"/>
    </source>
</evidence>
<feature type="region of interest" description="Disordered" evidence="1">
    <location>
        <begin position="1"/>
        <end position="25"/>
    </location>
</feature>
<evidence type="ECO:0000313" key="2">
    <source>
        <dbReference type="EMBL" id="PMD18748.1"/>
    </source>
</evidence>
<sequence>MKAGLDDHGGVDDITHRDEDETPLKATMNGRHKRLSLPSALRVDIEVAEDDTRWLAEECIATSLHLLKWHGLKFDDEHSVLKVYFNHFEFLSIVYCQSLMRRILIDWQKHQVFCVFLAWLKTADVWNPPWDCIVDGGNVQRPTSNHWAIRLLNSSIDL</sequence>
<proteinExistence type="predicted"/>
<name>A0A2J6PXJ8_9HELO</name>
<dbReference type="EMBL" id="KZ613492">
    <property type="protein sequence ID" value="PMD18748.1"/>
    <property type="molecule type" value="Genomic_DNA"/>
</dbReference>
<keyword evidence="3" id="KW-1185">Reference proteome</keyword>
<organism evidence="2 3">
    <name type="scientific">Hyaloscypha hepaticicola</name>
    <dbReference type="NCBI Taxonomy" id="2082293"/>
    <lineage>
        <taxon>Eukaryota</taxon>
        <taxon>Fungi</taxon>
        <taxon>Dikarya</taxon>
        <taxon>Ascomycota</taxon>
        <taxon>Pezizomycotina</taxon>
        <taxon>Leotiomycetes</taxon>
        <taxon>Helotiales</taxon>
        <taxon>Hyaloscyphaceae</taxon>
        <taxon>Hyaloscypha</taxon>
    </lineage>
</organism>
<evidence type="ECO:0000256" key="1">
    <source>
        <dbReference type="SAM" id="MobiDB-lite"/>
    </source>
</evidence>
<protein>
    <submittedName>
        <fullName evidence="2">Uncharacterized protein</fullName>
    </submittedName>
</protein>
<feature type="compositionally biased region" description="Basic and acidic residues" evidence="1">
    <location>
        <begin position="1"/>
        <end position="23"/>
    </location>
</feature>
<dbReference type="Proteomes" id="UP000235672">
    <property type="component" value="Unassembled WGS sequence"/>
</dbReference>
<dbReference type="AlphaFoldDB" id="A0A2J6PXJ8"/>
<accession>A0A2J6PXJ8</accession>